<gene>
    <name evidence="1" type="ORF">SINC0208_LOCUS14484</name>
</gene>
<organism evidence="1">
    <name type="scientific">Strombidium inclinatum</name>
    <dbReference type="NCBI Taxonomy" id="197538"/>
    <lineage>
        <taxon>Eukaryota</taxon>
        <taxon>Sar</taxon>
        <taxon>Alveolata</taxon>
        <taxon>Ciliophora</taxon>
        <taxon>Intramacronucleata</taxon>
        <taxon>Spirotrichea</taxon>
        <taxon>Oligotrichia</taxon>
        <taxon>Strombidiidae</taxon>
        <taxon>Strombidium</taxon>
    </lineage>
</organism>
<name>A0A7S3IWT3_9SPIT</name>
<protein>
    <submittedName>
        <fullName evidence="1">Uncharacterized protein</fullName>
    </submittedName>
</protein>
<dbReference type="EMBL" id="HBIH01036297">
    <property type="protein sequence ID" value="CAE0333846.1"/>
    <property type="molecule type" value="Transcribed_RNA"/>
</dbReference>
<proteinExistence type="predicted"/>
<dbReference type="AlphaFoldDB" id="A0A7S3IWT3"/>
<evidence type="ECO:0000313" key="1">
    <source>
        <dbReference type="EMBL" id="CAE0333846.1"/>
    </source>
</evidence>
<reference evidence="1" key="1">
    <citation type="submission" date="2021-01" db="EMBL/GenBank/DDBJ databases">
        <authorList>
            <person name="Corre E."/>
            <person name="Pelletier E."/>
            <person name="Niang G."/>
            <person name="Scheremetjew M."/>
            <person name="Finn R."/>
            <person name="Kale V."/>
            <person name="Holt S."/>
            <person name="Cochrane G."/>
            <person name="Meng A."/>
            <person name="Brown T."/>
            <person name="Cohen L."/>
        </authorList>
    </citation>
    <scope>NUCLEOTIDE SEQUENCE</scope>
    <source>
        <strain evidence="1">S3</strain>
    </source>
</reference>
<accession>A0A7S3IWT3</accession>
<sequence>MFYATIAELYADLETIAAAEISDSEIENYNRTWYDVTDDYGSERSFYFTPSKVDGDIFITVQFNIMGNLLCYAETSPVPTVTLTQGDTTVSTTSSVMAPIRIAAADQTADTKITFSVLIDWNEVTDTDYSIVVVSKHTDLAVKDYSDETNKYYMDGTTPSGFTTWTMPTSEDDSSETSSVDYEKVPTSFANALEIADDTQEFMQLLSDNPLILIIWWG</sequence>